<evidence type="ECO:0000313" key="3">
    <source>
        <dbReference type="Proteomes" id="UP000063781"/>
    </source>
</evidence>
<dbReference type="PROSITE" id="PS51257">
    <property type="entry name" value="PROKAR_LIPOPROTEIN"/>
    <property type="match status" value="1"/>
</dbReference>
<dbReference type="InterPro" id="IPR036249">
    <property type="entry name" value="Thioredoxin-like_sf"/>
</dbReference>
<protein>
    <recommendedName>
        <fullName evidence="4">Thioredoxin domain-containing protein</fullName>
    </recommendedName>
</protein>
<dbReference type="Gene3D" id="3.40.30.10">
    <property type="entry name" value="Glutaredoxin"/>
    <property type="match status" value="1"/>
</dbReference>
<reference evidence="2 3" key="1">
    <citation type="submission" date="2015-10" db="EMBL/GenBank/DDBJ databases">
        <title>Erysipelothrix larvae sp. LV19 isolated from the larval gut of the rhinoceros beetle, Trypoxylus dichotomus.</title>
        <authorList>
            <person name="Lim S."/>
            <person name="Kim B.-C."/>
        </authorList>
    </citation>
    <scope>NUCLEOTIDE SEQUENCE [LARGE SCALE GENOMIC DNA]</scope>
    <source>
        <strain evidence="2 3">LV19</strain>
    </source>
</reference>
<sequence length="178" mass="19983">MKKQILAFFLVFTLLLTGCANSSNKADLSDYDLLTVTDHNFITGNYEDIMTSLLAKEPGIYFFGYATCAWCRELVPELQEVVSEANLYVNYVDVSDRNNWTLALNNELTEFGSQFEEGAQYEGVPYVIFVGDDGTLAAHVGTLPTHNAQQRLMTDTERAYLQRVLRETIESVGLSAQE</sequence>
<dbReference type="RefSeq" id="WP_067630171.1">
    <property type="nucleotide sequence ID" value="NZ_CP013213.1"/>
</dbReference>
<dbReference type="Proteomes" id="UP000063781">
    <property type="component" value="Chromosome"/>
</dbReference>
<dbReference type="OrthoDB" id="9792987at2"/>
<name>A0A109UGI0_9FIRM</name>
<evidence type="ECO:0000313" key="2">
    <source>
        <dbReference type="EMBL" id="AMC92626.1"/>
    </source>
</evidence>
<proteinExistence type="predicted"/>
<keyword evidence="1" id="KW-0732">Signal</keyword>
<dbReference type="SUPFAM" id="SSF52833">
    <property type="entry name" value="Thioredoxin-like"/>
    <property type="match status" value="1"/>
</dbReference>
<keyword evidence="3" id="KW-1185">Reference proteome</keyword>
<gene>
    <name evidence="2" type="ORF">AOC36_01035</name>
</gene>
<evidence type="ECO:0000256" key="1">
    <source>
        <dbReference type="SAM" id="SignalP"/>
    </source>
</evidence>
<dbReference type="EMBL" id="CP013213">
    <property type="protein sequence ID" value="AMC92626.1"/>
    <property type="molecule type" value="Genomic_DNA"/>
</dbReference>
<feature type="signal peptide" evidence="1">
    <location>
        <begin position="1"/>
        <end position="22"/>
    </location>
</feature>
<feature type="chain" id="PRO_5039580792" description="Thioredoxin domain-containing protein" evidence="1">
    <location>
        <begin position="23"/>
        <end position="178"/>
    </location>
</feature>
<evidence type="ECO:0008006" key="4">
    <source>
        <dbReference type="Google" id="ProtNLM"/>
    </source>
</evidence>
<accession>A0A109UGI0</accession>
<dbReference type="AlphaFoldDB" id="A0A109UGI0"/>
<organism evidence="2 3">
    <name type="scientific">Erysipelothrix larvae</name>
    <dbReference type="NCBI Taxonomy" id="1514105"/>
    <lineage>
        <taxon>Bacteria</taxon>
        <taxon>Bacillati</taxon>
        <taxon>Bacillota</taxon>
        <taxon>Erysipelotrichia</taxon>
        <taxon>Erysipelotrichales</taxon>
        <taxon>Erysipelotrichaceae</taxon>
        <taxon>Erysipelothrix</taxon>
    </lineage>
</organism>
<dbReference type="KEGG" id="erl:AOC36_01035"/>
<dbReference type="STRING" id="1514105.AOC36_01035"/>